<dbReference type="Ensembl" id="ENSPCET00000025644.1">
    <property type="protein sequence ID" value="ENSPCEP00000024810.1"/>
    <property type="gene ID" value="ENSPCEG00000018744.1"/>
</dbReference>
<proteinExistence type="predicted"/>
<keyword evidence="2" id="KW-1185">Reference proteome</keyword>
<evidence type="ECO:0000313" key="2">
    <source>
        <dbReference type="Proteomes" id="UP000694393"/>
    </source>
</evidence>
<sequence length="70" mass="7700">MCSPVERRLAGLRELLQGPGLESLLDVLLCLYRECSGAPLRRERSVQQFLEWGECPALGGSVQRGCVALL</sequence>
<evidence type="ECO:0000313" key="1">
    <source>
        <dbReference type="Ensembl" id="ENSPCEP00000024810.1"/>
    </source>
</evidence>
<reference evidence="1" key="1">
    <citation type="submission" date="2025-08" db="UniProtKB">
        <authorList>
            <consortium name="Ensembl"/>
        </authorList>
    </citation>
    <scope>IDENTIFICATION</scope>
</reference>
<accession>A0A8C8SS55</accession>
<dbReference type="Gene3D" id="3.30.200.20">
    <property type="entry name" value="Phosphorylase Kinase, domain 1"/>
    <property type="match status" value="1"/>
</dbReference>
<protein>
    <submittedName>
        <fullName evidence="1">Uncharacterized protein</fullName>
    </submittedName>
</protein>
<dbReference type="Proteomes" id="UP000694393">
    <property type="component" value="Unplaced"/>
</dbReference>
<name>A0A8C8SS55_9SAUR</name>
<dbReference type="AlphaFoldDB" id="A0A8C8SS55"/>
<organism evidence="1 2">
    <name type="scientific">Pelusios castaneus</name>
    <name type="common">West African mud turtle</name>
    <dbReference type="NCBI Taxonomy" id="367368"/>
    <lineage>
        <taxon>Eukaryota</taxon>
        <taxon>Metazoa</taxon>
        <taxon>Chordata</taxon>
        <taxon>Craniata</taxon>
        <taxon>Vertebrata</taxon>
        <taxon>Euteleostomi</taxon>
        <taxon>Archelosauria</taxon>
        <taxon>Testudinata</taxon>
        <taxon>Testudines</taxon>
        <taxon>Pleurodira</taxon>
        <taxon>Pelomedusidae</taxon>
        <taxon>Pelusios</taxon>
    </lineage>
</organism>
<reference evidence="1" key="2">
    <citation type="submission" date="2025-09" db="UniProtKB">
        <authorList>
            <consortium name="Ensembl"/>
        </authorList>
    </citation>
    <scope>IDENTIFICATION</scope>
</reference>